<evidence type="ECO:0000313" key="1">
    <source>
        <dbReference type="EMBL" id="KIK77900.1"/>
    </source>
</evidence>
<reference evidence="2" key="2">
    <citation type="submission" date="2015-01" db="EMBL/GenBank/DDBJ databases">
        <title>Evolutionary Origins and Diversification of the Mycorrhizal Mutualists.</title>
        <authorList>
            <consortium name="DOE Joint Genome Institute"/>
            <consortium name="Mycorrhizal Genomics Consortium"/>
            <person name="Kohler A."/>
            <person name="Kuo A."/>
            <person name="Nagy L.G."/>
            <person name="Floudas D."/>
            <person name="Copeland A."/>
            <person name="Barry K.W."/>
            <person name="Cichocki N."/>
            <person name="Veneault-Fourrey C."/>
            <person name="LaButti K."/>
            <person name="Lindquist E.A."/>
            <person name="Lipzen A."/>
            <person name="Lundell T."/>
            <person name="Morin E."/>
            <person name="Murat C."/>
            <person name="Riley R."/>
            <person name="Ohm R."/>
            <person name="Sun H."/>
            <person name="Tunlid A."/>
            <person name="Henrissat B."/>
            <person name="Grigoriev I.V."/>
            <person name="Hibbett D.S."/>
            <person name="Martin F."/>
        </authorList>
    </citation>
    <scope>NUCLEOTIDE SEQUENCE [LARGE SCALE GENOMIC DNA]</scope>
    <source>
        <strain evidence="2">Ve08.2h10</strain>
    </source>
</reference>
<protein>
    <submittedName>
        <fullName evidence="1">Uncharacterized protein</fullName>
    </submittedName>
</protein>
<evidence type="ECO:0000313" key="2">
    <source>
        <dbReference type="Proteomes" id="UP000054538"/>
    </source>
</evidence>
<organism evidence="1 2">
    <name type="scientific">Paxillus rubicundulus Ve08.2h10</name>
    <dbReference type="NCBI Taxonomy" id="930991"/>
    <lineage>
        <taxon>Eukaryota</taxon>
        <taxon>Fungi</taxon>
        <taxon>Dikarya</taxon>
        <taxon>Basidiomycota</taxon>
        <taxon>Agaricomycotina</taxon>
        <taxon>Agaricomycetes</taxon>
        <taxon>Agaricomycetidae</taxon>
        <taxon>Boletales</taxon>
        <taxon>Paxilineae</taxon>
        <taxon>Paxillaceae</taxon>
        <taxon>Paxillus</taxon>
    </lineage>
</organism>
<dbReference type="HOGENOM" id="CLU_2347345_0_0_1"/>
<name>A0A0D0DIK1_9AGAM</name>
<dbReference type="AlphaFoldDB" id="A0A0D0DIK1"/>
<proteinExistence type="predicted"/>
<dbReference type="InParanoid" id="A0A0D0DIK1"/>
<dbReference type="Proteomes" id="UP000054538">
    <property type="component" value="Unassembled WGS sequence"/>
</dbReference>
<keyword evidence="2" id="KW-1185">Reference proteome</keyword>
<dbReference type="EMBL" id="KN826791">
    <property type="protein sequence ID" value="KIK77900.1"/>
    <property type="molecule type" value="Genomic_DNA"/>
</dbReference>
<accession>A0A0D0DIK1</accession>
<gene>
    <name evidence="1" type="ORF">PAXRUDRAFT_17195</name>
</gene>
<reference evidence="1 2" key="1">
    <citation type="submission" date="2014-04" db="EMBL/GenBank/DDBJ databases">
        <authorList>
            <consortium name="DOE Joint Genome Institute"/>
            <person name="Kuo A."/>
            <person name="Kohler A."/>
            <person name="Jargeat P."/>
            <person name="Nagy L.G."/>
            <person name="Floudas D."/>
            <person name="Copeland A."/>
            <person name="Barry K.W."/>
            <person name="Cichocki N."/>
            <person name="Veneault-Fourrey C."/>
            <person name="LaButti K."/>
            <person name="Lindquist E.A."/>
            <person name="Lipzen A."/>
            <person name="Lundell T."/>
            <person name="Morin E."/>
            <person name="Murat C."/>
            <person name="Sun H."/>
            <person name="Tunlid A."/>
            <person name="Henrissat B."/>
            <person name="Grigoriev I.V."/>
            <person name="Hibbett D.S."/>
            <person name="Martin F."/>
            <person name="Nordberg H.P."/>
            <person name="Cantor M.N."/>
            <person name="Hua S.X."/>
        </authorList>
    </citation>
    <scope>NUCLEOTIDE SEQUENCE [LARGE SCALE GENOMIC DNA]</scope>
    <source>
        <strain evidence="1 2">Ve08.2h10</strain>
    </source>
</reference>
<sequence length="97" mass="11223">MAGQMPAILGKSGLACKQTYAWIQSLRIVAQISYQATPDPRKIDYKEGLNDPLKRAMEDYQWMFLAACERRGCVLEQQKRLVAELEILQMEQKKYLI</sequence>